<dbReference type="RefSeq" id="WP_189625949.1">
    <property type="nucleotide sequence ID" value="NZ_BNAF01000004.1"/>
</dbReference>
<sequence>MVLEVAVLNVKSGKSEEFELDFEKAVAYISAIDGYLNHSLKKCLEIENQYILLVEWVSIEAHEIGFRRSPQYQAWKSLLHHYYDPFPQVLHYESV</sequence>
<dbReference type="SUPFAM" id="SSF54909">
    <property type="entry name" value="Dimeric alpha+beta barrel"/>
    <property type="match status" value="1"/>
</dbReference>
<keyword evidence="3" id="KW-1185">Reference proteome</keyword>
<dbReference type="Gene3D" id="3.30.70.100">
    <property type="match status" value="1"/>
</dbReference>
<dbReference type="Pfam" id="PF03992">
    <property type="entry name" value="ABM"/>
    <property type="match status" value="1"/>
</dbReference>
<evidence type="ECO:0000259" key="1">
    <source>
        <dbReference type="PROSITE" id="PS51725"/>
    </source>
</evidence>
<dbReference type="Proteomes" id="UP000620550">
    <property type="component" value="Unassembled WGS sequence"/>
</dbReference>
<comment type="caution">
    <text evidence="2">The sequence shown here is derived from an EMBL/GenBank/DDBJ whole genome shotgun (WGS) entry which is preliminary data.</text>
</comment>
<dbReference type="PROSITE" id="PS51725">
    <property type="entry name" value="ABM"/>
    <property type="match status" value="1"/>
</dbReference>
<name>A0ABQ3HT69_9SPHI</name>
<evidence type="ECO:0000313" key="2">
    <source>
        <dbReference type="EMBL" id="GHE32211.1"/>
    </source>
</evidence>
<keyword evidence="2" id="KW-0503">Monooxygenase</keyword>
<dbReference type="GO" id="GO:0004497">
    <property type="term" value="F:monooxygenase activity"/>
    <property type="evidence" value="ECO:0007669"/>
    <property type="project" value="UniProtKB-KW"/>
</dbReference>
<dbReference type="InterPro" id="IPR011008">
    <property type="entry name" value="Dimeric_a/b-barrel"/>
</dbReference>
<dbReference type="InterPro" id="IPR007138">
    <property type="entry name" value="ABM_dom"/>
</dbReference>
<accession>A0ABQ3HT69</accession>
<proteinExistence type="predicted"/>
<organism evidence="2 3">
    <name type="scientific">Sphingobacterium griseoflavum</name>
    <dbReference type="NCBI Taxonomy" id="1474952"/>
    <lineage>
        <taxon>Bacteria</taxon>
        <taxon>Pseudomonadati</taxon>
        <taxon>Bacteroidota</taxon>
        <taxon>Sphingobacteriia</taxon>
        <taxon>Sphingobacteriales</taxon>
        <taxon>Sphingobacteriaceae</taxon>
        <taxon>Sphingobacterium</taxon>
    </lineage>
</organism>
<keyword evidence="2" id="KW-0560">Oxidoreductase</keyword>
<gene>
    <name evidence="2" type="ORF">GCM10017764_14280</name>
</gene>
<feature type="domain" description="ABM" evidence="1">
    <location>
        <begin position="2"/>
        <end position="95"/>
    </location>
</feature>
<evidence type="ECO:0000313" key="3">
    <source>
        <dbReference type="Proteomes" id="UP000620550"/>
    </source>
</evidence>
<reference evidence="3" key="1">
    <citation type="journal article" date="2019" name="Int. J. Syst. Evol. Microbiol.">
        <title>The Global Catalogue of Microorganisms (GCM) 10K type strain sequencing project: providing services to taxonomists for standard genome sequencing and annotation.</title>
        <authorList>
            <consortium name="The Broad Institute Genomics Platform"/>
            <consortium name="The Broad Institute Genome Sequencing Center for Infectious Disease"/>
            <person name="Wu L."/>
            <person name="Ma J."/>
        </authorList>
    </citation>
    <scope>NUCLEOTIDE SEQUENCE [LARGE SCALE GENOMIC DNA]</scope>
    <source>
        <strain evidence="3">CGMCC 1.12966</strain>
    </source>
</reference>
<dbReference type="EMBL" id="BNAF01000004">
    <property type="protein sequence ID" value="GHE32211.1"/>
    <property type="molecule type" value="Genomic_DNA"/>
</dbReference>
<protein>
    <submittedName>
        <fullName evidence="2">Antibiotic biosynthesis monooxygenase</fullName>
    </submittedName>
</protein>